<dbReference type="EMBL" id="CP016908">
    <property type="protein sequence ID" value="APR99418.1"/>
    <property type="molecule type" value="Genomic_DNA"/>
</dbReference>
<name>A0A1L6MV76_9BACT</name>
<dbReference type="Proteomes" id="UP000185544">
    <property type="component" value="Chromosome"/>
</dbReference>
<dbReference type="AlphaFoldDB" id="A0A1L6MV76"/>
<protein>
    <submittedName>
        <fullName evidence="2">Uncharacterized protein</fullName>
    </submittedName>
</protein>
<organism evidence="2 3">
    <name type="scientific">Pajaroellobacter abortibovis</name>
    <dbReference type="NCBI Taxonomy" id="1882918"/>
    <lineage>
        <taxon>Bacteria</taxon>
        <taxon>Pseudomonadati</taxon>
        <taxon>Myxococcota</taxon>
        <taxon>Polyangia</taxon>
        <taxon>Polyangiales</taxon>
        <taxon>Polyangiaceae</taxon>
    </lineage>
</organism>
<dbReference type="KEGG" id="pabo:BCY86_01020"/>
<evidence type="ECO:0000313" key="2">
    <source>
        <dbReference type="EMBL" id="APR99418.1"/>
    </source>
</evidence>
<feature type="compositionally biased region" description="Basic and acidic residues" evidence="1">
    <location>
        <begin position="73"/>
        <end position="85"/>
    </location>
</feature>
<evidence type="ECO:0000313" key="3">
    <source>
        <dbReference type="Proteomes" id="UP000185544"/>
    </source>
</evidence>
<gene>
    <name evidence="2" type="ORF">BCY86_01020</name>
</gene>
<accession>A0A1L6MV76</accession>
<proteinExistence type="predicted"/>
<reference evidence="2 3" key="1">
    <citation type="submission" date="2016-08" db="EMBL/GenBank/DDBJ databases">
        <title>Identification and validation of antigenic proteins from Pajaroellobacter abortibovis using de-novo genome sequence assembly and reverse vaccinology.</title>
        <authorList>
            <person name="Welly B.T."/>
            <person name="Miller M.R."/>
            <person name="Stott J.L."/>
            <person name="Blanchard M.T."/>
            <person name="Islas-Trejo A.D."/>
            <person name="O'Rourke S.M."/>
            <person name="Young A.E."/>
            <person name="Medrano J.F."/>
            <person name="Van Eenennaam A.L."/>
        </authorList>
    </citation>
    <scope>NUCLEOTIDE SEQUENCE [LARGE SCALE GENOMIC DNA]</scope>
    <source>
        <strain evidence="2 3">BTF92-0548A/99-0131</strain>
    </source>
</reference>
<keyword evidence="3" id="KW-1185">Reference proteome</keyword>
<feature type="region of interest" description="Disordered" evidence="1">
    <location>
        <begin position="63"/>
        <end position="85"/>
    </location>
</feature>
<evidence type="ECO:0000256" key="1">
    <source>
        <dbReference type="SAM" id="MobiDB-lite"/>
    </source>
</evidence>
<sequence>MWEQREAFDFVRNPREQHVVKPLDAPLRGNLGPHILRERESNIQKRVNFKFAPYLNFPFREGVLNNSNTRQKPKPEDTSKNECGI</sequence>